<comment type="caution">
    <text evidence="5">The sequence shown here is derived from an EMBL/GenBank/DDBJ whole genome shotgun (WGS) entry which is preliminary data.</text>
</comment>
<dbReference type="InterPro" id="IPR025997">
    <property type="entry name" value="SBP_2_dom"/>
</dbReference>
<dbReference type="RefSeq" id="WP_208400260.1">
    <property type="nucleotide sequence ID" value="NZ_JAANOU010000001.1"/>
</dbReference>
<evidence type="ECO:0000259" key="4">
    <source>
        <dbReference type="Pfam" id="PF13407"/>
    </source>
</evidence>
<evidence type="ECO:0000256" key="1">
    <source>
        <dbReference type="ARBA" id="ARBA00004196"/>
    </source>
</evidence>
<reference evidence="5 6" key="1">
    <citation type="submission" date="2020-03" db="EMBL/GenBank/DDBJ databases">
        <title>Sequencing the genomes of 1000 actinobacteria strains.</title>
        <authorList>
            <person name="Klenk H.-P."/>
        </authorList>
    </citation>
    <scope>NUCLEOTIDE SEQUENCE [LARGE SCALE GENOMIC DNA]</scope>
    <source>
        <strain evidence="5 6">DSM 45668</strain>
    </source>
</reference>
<dbReference type="SUPFAM" id="SSF53822">
    <property type="entry name" value="Periplasmic binding protein-like I"/>
    <property type="match status" value="1"/>
</dbReference>
<dbReference type="InterPro" id="IPR028082">
    <property type="entry name" value="Peripla_BP_I"/>
</dbReference>
<feature type="domain" description="Periplasmic binding protein" evidence="4">
    <location>
        <begin position="33"/>
        <end position="317"/>
    </location>
</feature>
<keyword evidence="6" id="KW-1185">Reference proteome</keyword>
<dbReference type="Gene3D" id="3.40.50.2300">
    <property type="match status" value="2"/>
</dbReference>
<keyword evidence="5" id="KW-0813">Transport</keyword>
<evidence type="ECO:0000256" key="3">
    <source>
        <dbReference type="SAM" id="SignalP"/>
    </source>
</evidence>
<dbReference type="Proteomes" id="UP000754495">
    <property type="component" value="Unassembled WGS sequence"/>
</dbReference>
<dbReference type="PROSITE" id="PS51257">
    <property type="entry name" value="PROKAR_LIPOPROTEIN"/>
    <property type="match status" value="1"/>
</dbReference>
<organism evidence="5 6">
    <name type="scientific">Amycolatopsis viridis</name>
    <dbReference type="NCBI Taxonomy" id="185678"/>
    <lineage>
        <taxon>Bacteria</taxon>
        <taxon>Bacillati</taxon>
        <taxon>Actinomycetota</taxon>
        <taxon>Actinomycetes</taxon>
        <taxon>Pseudonocardiales</taxon>
        <taxon>Pseudonocardiaceae</taxon>
        <taxon>Amycolatopsis</taxon>
    </lineage>
</organism>
<evidence type="ECO:0000256" key="2">
    <source>
        <dbReference type="ARBA" id="ARBA00022729"/>
    </source>
</evidence>
<keyword evidence="2 3" id="KW-0732">Signal</keyword>
<protein>
    <submittedName>
        <fullName evidence="5">Multiple sugar transport system substrate-binding protein</fullName>
    </submittedName>
</protein>
<accession>A0ABX0SZ51</accession>
<keyword evidence="5" id="KW-0762">Sugar transport</keyword>
<dbReference type="Pfam" id="PF13407">
    <property type="entry name" value="Peripla_BP_4"/>
    <property type="match status" value="1"/>
</dbReference>
<proteinExistence type="predicted"/>
<dbReference type="CDD" id="cd19994">
    <property type="entry name" value="PBP1_ChvE"/>
    <property type="match status" value="1"/>
</dbReference>
<dbReference type="PANTHER" id="PTHR30036">
    <property type="entry name" value="D-XYLOSE-BINDING PERIPLASMIC PROTEIN"/>
    <property type="match status" value="1"/>
</dbReference>
<sequence>MKKILLAVLGLALTAALAACGGGASGSGGSGTIGILMPSTTNARWQIEANQMSATLKERGYDTSVQFANDDAPTQVSQLEDMVTKGVKALIVVAVDGKALGGPLADAKASNIPVVAYTRLLQKTDAADFYTTFDYKKYGALSGTAILQRLGIQDKDGKDTGNKGPFNIEIVNGSPTDSVAYDMWEGYRATIQPYVDNGTLRVLSGQTTFDQSATLNWNPETAQKRMENIVTKTYSGGAKLDAVWVPYDGLTRGVISALTGSGFSPGSDRWPLLTGGDAEVDSVKAILAGQQYSTVYLDYKALAKGTADLVADKLEGKGFPKADTEYDNGTTKVPAKLFDLSLVRKDDVKPVLVDRGFYTADQIGLK</sequence>
<feature type="chain" id="PRO_5045500106" evidence="3">
    <location>
        <begin position="19"/>
        <end position="366"/>
    </location>
</feature>
<name>A0ABX0SZ51_9PSEU</name>
<evidence type="ECO:0000313" key="5">
    <source>
        <dbReference type="EMBL" id="NIH82241.1"/>
    </source>
</evidence>
<dbReference type="EMBL" id="JAANOU010000001">
    <property type="protein sequence ID" value="NIH82241.1"/>
    <property type="molecule type" value="Genomic_DNA"/>
</dbReference>
<dbReference type="PANTHER" id="PTHR30036:SF1">
    <property type="entry name" value="D-XYLOSE-BINDING PERIPLASMIC PROTEIN"/>
    <property type="match status" value="1"/>
</dbReference>
<gene>
    <name evidence="5" type="ORF">FHX46_004771</name>
</gene>
<feature type="signal peptide" evidence="3">
    <location>
        <begin position="1"/>
        <end position="18"/>
    </location>
</feature>
<evidence type="ECO:0000313" key="6">
    <source>
        <dbReference type="Proteomes" id="UP000754495"/>
    </source>
</evidence>
<comment type="subcellular location">
    <subcellularLocation>
        <location evidence="1">Cell envelope</location>
    </subcellularLocation>
</comment>
<dbReference type="InterPro" id="IPR050555">
    <property type="entry name" value="Bact_Solute-Bind_Prot2"/>
</dbReference>